<comment type="caution">
    <text evidence="12">The sequence shown here is derived from an EMBL/GenBank/DDBJ whole genome shotgun (WGS) entry which is preliminary data.</text>
</comment>
<dbReference type="SUPFAM" id="SSF51735">
    <property type="entry name" value="NAD(P)-binding Rossmann-fold domains"/>
    <property type="match status" value="2"/>
</dbReference>
<dbReference type="NCBIfam" id="NF045894">
    <property type="entry name" value="PKS_plus_SDR"/>
    <property type="match status" value="1"/>
</dbReference>
<dbReference type="Pfam" id="PF00109">
    <property type="entry name" value="ketoacyl-synt"/>
    <property type="match status" value="2"/>
</dbReference>
<dbReference type="SMART" id="SM00827">
    <property type="entry name" value="PKS_AT"/>
    <property type="match status" value="1"/>
</dbReference>
<dbReference type="InterPro" id="IPR014030">
    <property type="entry name" value="Ketoacyl_synth_N"/>
</dbReference>
<dbReference type="OrthoDB" id="9778690at2"/>
<dbReference type="InterPro" id="IPR015083">
    <property type="entry name" value="NorB/c/GfsB-D-like_docking"/>
</dbReference>
<keyword evidence="5" id="KW-0045">Antibiotic biosynthesis</keyword>
<dbReference type="InterPro" id="IPR036291">
    <property type="entry name" value="NAD(P)-bd_dom_sf"/>
</dbReference>
<dbReference type="Pfam" id="PF08990">
    <property type="entry name" value="Docking"/>
    <property type="match status" value="1"/>
</dbReference>
<dbReference type="PROSITE" id="PS00012">
    <property type="entry name" value="PHOSPHOPANTETHEINE"/>
    <property type="match status" value="1"/>
</dbReference>
<dbReference type="InterPro" id="IPR016035">
    <property type="entry name" value="Acyl_Trfase/lysoPLipase"/>
</dbReference>
<comment type="cofactor">
    <cofactor evidence="1">
        <name>pantetheine 4'-phosphate</name>
        <dbReference type="ChEBI" id="CHEBI:47942"/>
    </cofactor>
</comment>
<dbReference type="GO" id="GO:0031177">
    <property type="term" value="F:phosphopantetheine binding"/>
    <property type="evidence" value="ECO:0007669"/>
    <property type="project" value="InterPro"/>
</dbReference>
<dbReference type="SMART" id="SM01294">
    <property type="entry name" value="PKS_PP_betabranch"/>
    <property type="match status" value="1"/>
</dbReference>
<evidence type="ECO:0000256" key="9">
    <source>
        <dbReference type="SAM" id="MobiDB-lite"/>
    </source>
</evidence>
<feature type="domain" description="Ketosynthase family 3 (KS3)" evidence="11">
    <location>
        <begin position="1584"/>
        <end position="2007"/>
    </location>
</feature>
<dbReference type="Pfam" id="PF18369">
    <property type="entry name" value="PKS_DE"/>
    <property type="match status" value="1"/>
</dbReference>
<dbReference type="Gene3D" id="1.10.1200.10">
    <property type="entry name" value="ACP-like"/>
    <property type="match status" value="1"/>
</dbReference>
<dbReference type="Gene3D" id="3.40.366.10">
    <property type="entry name" value="Malonyl-Coenzyme A Acyl Carrier Protein, domain 2"/>
    <property type="match status" value="3"/>
</dbReference>
<dbReference type="Pfam" id="PF00698">
    <property type="entry name" value="Acyl_transf_1"/>
    <property type="match status" value="1"/>
</dbReference>
<dbReference type="InterPro" id="IPR009081">
    <property type="entry name" value="PP-bd_ACP"/>
</dbReference>
<keyword evidence="14" id="KW-1185">Reference proteome</keyword>
<dbReference type="SUPFAM" id="SSF55048">
    <property type="entry name" value="Probable ACP-binding domain of malonyl-CoA ACP transacylase"/>
    <property type="match status" value="1"/>
</dbReference>
<name>A0A3A9X0B9_9ACTN</name>
<dbReference type="GO" id="GO:0006633">
    <property type="term" value="P:fatty acid biosynthetic process"/>
    <property type="evidence" value="ECO:0007669"/>
    <property type="project" value="InterPro"/>
</dbReference>
<evidence type="ECO:0000256" key="3">
    <source>
        <dbReference type="ARBA" id="ARBA00022553"/>
    </source>
</evidence>
<dbReference type="InterPro" id="IPR036736">
    <property type="entry name" value="ACP-like_sf"/>
</dbReference>
<evidence type="ECO:0000256" key="6">
    <source>
        <dbReference type="ARBA" id="ARBA00023268"/>
    </source>
</evidence>
<dbReference type="Pfam" id="PF16197">
    <property type="entry name" value="KAsynt_C_assoc"/>
    <property type="match status" value="1"/>
</dbReference>
<keyword evidence="7" id="KW-0012">Acyltransferase</keyword>
<keyword evidence="6" id="KW-0511">Multifunctional enzyme</keyword>
<dbReference type="InterPro" id="IPR001227">
    <property type="entry name" value="Ac_transferase_dom_sf"/>
</dbReference>
<dbReference type="FunFam" id="3.40.366.10:FF:000002">
    <property type="entry name" value="Probable polyketide synthase 2"/>
    <property type="match status" value="1"/>
</dbReference>
<evidence type="ECO:0000256" key="7">
    <source>
        <dbReference type="ARBA" id="ARBA00023315"/>
    </source>
</evidence>
<dbReference type="Gene3D" id="3.10.450.50">
    <property type="match status" value="1"/>
</dbReference>
<dbReference type="PROSITE" id="PS50075">
    <property type="entry name" value="CARRIER"/>
    <property type="match status" value="1"/>
</dbReference>
<evidence type="ECO:0000256" key="8">
    <source>
        <dbReference type="SAM" id="Coils"/>
    </source>
</evidence>
<dbReference type="Proteomes" id="UP000268652">
    <property type="component" value="Unassembled WGS sequence"/>
</dbReference>
<dbReference type="Gene3D" id="3.30.70.3290">
    <property type="match status" value="3"/>
</dbReference>
<evidence type="ECO:0000313" key="12">
    <source>
        <dbReference type="EMBL" id="RKN11897.1"/>
    </source>
</evidence>
<sequence>MSTSYTEVIEALRASLQENEQLRRQNEELVAMAREPIAVVSMSCRYPGGIDSPEALWRFIADEGDAVAGFPENRGWDLGTDYTREAAFLADADQFDAGFFAISPREALAMDPQQRLLLEVAWETVERARIVPSALKNGLTGVYMGSTAPMYGHDRSGDAEGQDGHLLTGSSAFAIAGRVSYTFGLQGPSVTIDTACSSSLVAIHQAVQALRAGECTLALAGGTAIVATPEMFLGFEAHDVLSFSGRCRAFAAAADGIAFSEGVGVLLLERLSDARRNGHPVLAVIRGTSVNQDGASNGMTAPNGPAQAKVIQQALANARLTAEQVDAVEAHGTGTTLGDPIEAHALMATYGRRPDDGPPLWLGSVKSNLGHSMAAAGVAGVIKMVMAMRHGVLPKTLHVDEPSPHIDWSAGHVDLLTEARPWPELGRPRRSAVSSFGISGTNAHLILEEPPTPASAAAGERAPDDHAAGPLPFVLAARTPAALRDQAARLLAHVEERPELPLADVALSLATTRTAFTEQRAAVVAEGRDALLAGLRSLADGAAPPEGAAVATGAVTAEGKTVFVFPGQGAQWAGMAVRLLTSSPAFADRFAEAAAAVEAHTDWSVEEVLRGAEGAPDLQRVDVVQPTLFVVMVALAELWRVQGVVPDAVVGHSQGEIAAAVVAGALTLADGARIVALRSQVIRDRLAGQGGMASLAQSRDETLARIEPWADRLAVAAANGGNSTVVAGDPAALDALTAACEADGVRIRRIPVDYASHSPQVDSIRDELLGLLADIAPTASAIPFHSTVDTADTADGAEGGPIDTTGLDAAYWTRNLRETVEFEGAVRGLRAAGHTLFVEISPHPVLTMAVEETTDTAVATVGTLRRDQGGADRFLTSLAEAWTRGAPVDWIGVLDAAGAEARPADLPTYAFQRRGYWLKPAAPAAEARRAEAGDATDAAFWEAVENGDLGAFTEGPALDDSRPLRDLLPALAAWRRASRDRAALDSWRHTVAWKPLATAAPARPTGSWLVVVPTGGDAEAIAAVTGALRGDGTDTVVLDLDPTAVERATLAATLADLAGSATDFAGVVSLLALGGDGALAATMTLTQALSDAGLTARLWCVTRGAVAVGAADPPADPEGAELWGLGRVAALEYPFLWGGLVDLPATPDERSPARLATVLAGIGDEDQVAVRASGAYGRRLVPAPLADRAPTHDWRPSGTVLITGGTGRLGAGLARWAAAQGAEHVLLTGRRGAEAPGAAELAAEIEESGTRVTVAACDVADREQLAALLAGVPDDAPLTAVIHAAGSTEGLVFDAMTPDDLERIRAAKVYGAQHLDALLADRDLAAFVLFSSHTGVLGGGHQGAYSAANARLAALAERRRARGLRATCVAWGVWGGEGIAYDEAFTAHMRRRGVLEMDPRVANEAMAQAVRHDETSVAVTRVDWPLFAASFTAERPSPLLSDLPAIRRAEAEAAERPAPEPESGEAPSALVSRLTGASPAGQESILIDLVAAEAAAVLGHTSPEEIGPHRLFRDLGFDSLTITDLRRRLAEATGLALPASLVFDHPNPASLAAFLRGELLGGPHGADAASPAAERAPAAVTPEDDPVVIVGMSCRLAGGVESPEQFWDALVEGRDLVGPPPADRGWDNLPDDEDDLPMGNAVRRIHEAGLIGGITEFDPAFFGISPDEAVVMDPQQRILLEVAWEAFERAGIDPRALADEEVGVYTGIGYQGFVPSRVPEASEPYLGASGAPAFASGRLAYALDLNGPTVTIDTGCSSSAVSLHLATQAVLRGECSVALAGGIAVLAQPFAWHQLTGGSAADGRCKPYDDNADGPGWGEGASMVAVERLSRARRLGHPVLAVIRGSAINHKGTSNGLTAPNAKSQQQLIQRVLAEAGLTGDQIHAVEGHGTGTQLGDAVEVEALQATYGRGRPADGPLRLSTAKSHIGHPQNASGVVGVIKTILSMRHGLLPAMLHTSTPVSQVDWSQGTVRLVTEHEPWERGAAPRRAGVSSFGASGTQVHLILEEPPGEPPFGAGPSGEPVAAAHAGDTLPFPLSARSAAGLRAQAGRLREHLAAHPELAQADIAHSLATGRATFEHRALITAADRAELLDALAVLEGEWERDEPAAHVLTCPEPSTGRVRTALLFTGAPGGSTDALYKAFPPFAEAWDTVRAHLDVRLPAPTPQADAFAREVALTRLYESWGAEAEEYLFHGAGALAAAHAAGRLSLEDAAALLAAAHAGPDGAEPELRAALARVTFTGGRPLREAGTGEAVGAERLTDPAHWLARPEAPTSQAPGTITLTATTVAAALAALAAPYVRGASADWGAVLAGTGARRVDLPTYAFQRGRYWLGEITPPYDGRDYLHLAAFPSEVTRRKLMLDEQKRKDIVLHYFETLNAGKLDDIVALFSDDAVVQDPVGHDPHSGPAAVRKYYENVLAHDLTVHEVGDPSAAMDGKQIAIPAAATSLNPLEPRSGARVEVRALDVFSVNAEGLIESLQVFWGLSDMRPVKD</sequence>
<evidence type="ECO:0000259" key="10">
    <source>
        <dbReference type="PROSITE" id="PS50075"/>
    </source>
</evidence>
<dbReference type="EMBL" id="RBDY01000003">
    <property type="protein sequence ID" value="RKN26053.1"/>
    <property type="molecule type" value="Genomic_DNA"/>
</dbReference>
<dbReference type="InterPro" id="IPR014043">
    <property type="entry name" value="Acyl_transferase_dom"/>
</dbReference>
<dbReference type="PROSITE" id="PS52004">
    <property type="entry name" value="KS3_2"/>
    <property type="match status" value="2"/>
</dbReference>
<dbReference type="Pfam" id="PF08659">
    <property type="entry name" value="KR"/>
    <property type="match status" value="1"/>
</dbReference>
<dbReference type="Gene3D" id="3.40.50.720">
    <property type="entry name" value="NAD(P)-binding Rossmann-like Domain"/>
    <property type="match status" value="1"/>
</dbReference>
<feature type="compositionally biased region" description="Basic and acidic residues" evidence="9">
    <location>
        <begin position="1450"/>
        <end position="1459"/>
    </location>
</feature>
<evidence type="ECO:0000256" key="1">
    <source>
        <dbReference type="ARBA" id="ARBA00001957"/>
    </source>
</evidence>
<organism evidence="12 15">
    <name type="scientific">Streptomyces radicis</name>
    <dbReference type="NCBI Taxonomy" id="1750517"/>
    <lineage>
        <taxon>Bacteria</taxon>
        <taxon>Bacillati</taxon>
        <taxon>Actinomycetota</taxon>
        <taxon>Actinomycetes</taxon>
        <taxon>Kitasatosporales</taxon>
        <taxon>Streptomycetaceae</taxon>
        <taxon>Streptomyces</taxon>
    </lineage>
</organism>
<dbReference type="Gene3D" id="6.10.140.1830">
    <property type="match status" value="1"/>
</dbReference>
<keyword evidence="4" id="KW-0808">Transferase</keyword>
<dbReference type="CDD" id="cd00833">
    <property type="entry name" value="PKS"/>
    <property type="match status" value="2"/>
</dbReference>
<evidence type="ECO:0000259" key="11">
    <source>
        <dbReference type="PROSITE" id="PS52004"/>
    </source>
</evidence>
<proteinExistence type="predicted"/>
<dbReference type="InterPro" id="IPR057326">
    <property type="entry name" value="KR_dom"/>
</dbReference>
<accession>A0A3A9X0B9</accession>
<dbReference type="PROSITE" id="PS00606">
    <property type="entry name" value="KS3_1"/>
    <property type="match status" value="2"/>
</dbReference>
<dbReference type="CDD" id="cd08952">
    <property type="entry name" value="KR_1_SDR_x"/>
    <property type="match status" value="1"/>
</dbReference>
<dbReference type="InterPro" id="IPR050091">
    <property type="entry name" value="PKS_NRPS_Biosynth_Enz"/>
</dbReference>
<evidence type="ECO:0000256" key="4">
    <source>
        <dbReference type="ARBA" id="ARBA00022679"/>
    </source>
</evidence>
<evidence type="ECO:0000313" key="15">
    <source>
        <dbReference type="Proteomes" id="UP000275024"/>
    </source>
</evidence>
<dbReference type="GO" id="GO:0004315">
    <property type="term" value="F:3-oxoacyl-[acyl-carrier-protein] synthase activity"/>
    <property type="evidence" value="ECO:0007669"/>
    <property type="project" value="InterPro"/>
</dbReference>
<dbReference type="Pfam" id="PF22621">
    <property type="entry name" value="CurL-like_PKS_C"/>
    <property type="match status" value="1"/>
</dbReference>
<dbReference type="InterPro" id="IPR006162">
    <property type="entry name" value="Ppantetheine_attach_site"/>
</dbReference>
<dbReference type="InterPro" id="IPR032710">
    <property type="entry name" value="NTF2-like_dom_sf"/>
</dbReference>
<reference evidence="14 15" key="1">
    <citation type="submission" date="2018-09" db="EMBL/GenBank/DDBJ databases">
        <title>Streptomyces sp. nov. DS1-2, an endophytic actinomycete isolated from roots of Dendrobium scabrilingue.</title>
        <authorList>
            <person name="Kuncharoen N."/>
            <person name="Kudo T."/>
            <person name="Ohkuma M."/>
            <person name="Yuki M."/>
            <person name="Tanasupawat S."/>
        </authorList>
    </citation>
    <scope>NUCLEOTIDE SEQUENCE [LARGE SCALE GENOMIC DNA]</scope>
    <source>
        <strain evidence="12 15">AZ1-7</strain>
        <strain evidence="13 14">DS1-2</strain>
    </source>
</reference>
<gene>
    <name evidence="13" type="ORF">D7318_07510</name>
    <name evidence="12" type="ORF">D7319_02970</name>
</gene>
<feature type="region of interest" description="Disordered" evidence="9">
    <location>
        <begin position="1450"/>
        <end position="1474"/>
    </location>
</feature>
<keyword evidence="3" id="KW-0597">Phosphoprotein</keyword>
<dbReference type="SUPFAM" id="SSF47336">
    <property type="entry name" value="ACP-like"/>
    <property type="match status" value="1"/>
</dbReference>
<dbReference type="InterPro" id="IPR018201">
    <property type="entry name" value="Ketoacyl_synth_AS"/>
</dbReference>
<dbReference type="Pfam" id="PF12680">
    <property type="entry name" value="SnoaL_2"/>
    <property type="match status" value="1"/>
</dbReference>
<dbReference type="InterPro" id="IPR016036">
    <property type="entry name" value="Malonyl_transacylase_ACP-bd"/>
</dbReference>
<dbReference type="SUPFAM" id="SSF54427">
    <property type="entry name" value="NTF2-like"/>
    <property type="match status" value="1"/>
</dbReference>
<dbReference type="PANTHER" id="PTHR43775">
    <property type="entry name" value="FATTY ACID SYNTHASE"/>
    <property type="match status" value="1"/>
</dbReference>
<dbReference type="Pfam" id="PF02801">
    <property type="entry name" value="Ketoacyl-synt_C"/>
    <property type="match status" value="2"/>
</dbReference>
<dbReference type="Gene3D" id="3.40.47.10">
    <property type="match status" value="2"/>
</dbReference>
<keyword evidence="2" id="KW-0596">Phosphopantetheine</keyword>
<dbReference type="InterPro" id="IPR037401">
    <property type="entry name" value="SnoaL-like"/>
</dbReference>
<dbReference type="SMART" id="SM00825">
    <property type="entry name" value="PKS_KS"/>
    <property type="match status" value="2"/>
</dbReference>
<feature type="domain" description="Ketosynthase family 3 (KS3)" evidence="11">
    <location>
        <begin position="34"/>
        <end position="449"/>
    </location>
</feature>
<feature type="coiled-coil region" evidence="8">
    <location>
        <begin position="5"/>
        <end position="32"/>
    </location>
</feature>
<dbReference type="GO" id="GO:0033068">
    <property type="term" value="P:macrolide biosynthetic process"/>
    <property type="evidence" value="ECO:0007669"/>
    <property type="project" value="UniProtKB-ARBA"/>
</dbReference>
<dbReference type="InterPro" id="IPR020806">
    <property type="entry name" value="PKS_PP-bd"/>
</dbReference>
<dbReference type="InterPro" id="IPR014031">
    <property type="entry name" value="Ketoacyl_synth_C"/>
</dbReference>
<evidence type="ECO:0000313" key="13">
    <source>
        <dbReference type="EMBL" id="RKN26053.1"/>
    </source>
</evidence>
<dbReference type="FunFam" id="1.10.1200.10:FF:000007">
    <property type="entry name" value="Probable polyketide synthase pks17"/>
    <property type="match status" value="1"/>
</dbReference>
<dbReference type="GO" id="GO:0004312">
    <property type="term" value="F:fatty acid synthase activity"/>
    <property type="evidence" value="ECO:0007669"/>
    <property type="project" value="TreeGrafter"/>
</dbReference>
<dbReference type="PANTHER" id="PTHR43775:SF51">
    <property type="entry name" value="INACTIVE PHENOLPHTHIOCEROL SYNTHESIS POLYKETIDE SYNTHASE TYPE I PKS1-RELATED"/>
    <property type="match status" value="1"/>
</dbReference>
<feature type="domain" description="Carrier" evidence="10">
    <location>
        <begin position="1484"/>
        <end position="1559"/>
    </location>
</feature>
<dbReference type="SUPFAM" id="SSF52151">
    <property type="entry name" value="FabD/lysophospholipase-like"/>
    <property type="match status" value="2"/>
</dbReference>
<dbReference type="InterPro" id="IPR041618">
    <property type="entry name" value="PKS_DE"/>
</dbReference>
<dbReference type="RefSeq" id="WP_120696064.1">
    <property type="nucleotide sequence ID" value="NZ_RBDX01000002.1"/>
</dbReference>
<dbReference type="EMBL" id="RBDX01000002">
    <property type="protein sequence ID" value="RKN11897.1"/>
    <property type="molecule type" value="Genomic_DNA"/>
</dbReference>
<dbReference type="SUPFAM" id="SSF53901">
    <property type="entry name" value="Thiolase-like"/>
    <property type="match status" value="2"/>
</dbReference>
<dbReference type="InterPro" id="IPR016039">
    <property type="entry name" value="Thiolase-like"/>
</dbReference>
<evidence type="ECO:0000256" key="2">
    <source>
        <dbReference type="ARBA" id="ARBA00022450"/>
    </source>
</evidence>
<dbReference type="InterPro" id="IPR020841">
    <property type="entry name" value="PKS_Beta-ketoAc_synthase_dom"/>
</dbReference>
<dbReference type="SMART" id="SM00822">
    <property type="entry name" value="PKS_KR"/>
    <property type="match status" value="1"/>
</dbReference>
<evidence type="ECO:0000313" key="14">
    <source>
        <dbReference type="Proteomes" id="UP000268652"/>
    </source>
</evidence>
<keyword evidence="8" id="KW-0175">Coiled coil</keyword>
<dbReference type="Proteomes" id="UP000275024">
    <property type="component" value="Unassembled WGS sequence"/>
</dbReference>
<evidence type="ECO:0000256" key="5">
    <source>
        <dbReference type="ARBA" id="ARBA00023194"/>
    </source>
</evidence>
<dbReference type="InterPro" id="IPR032821">
    <property type="entry name" value="PKS_assoc"/>
</dbReference>
<dbReference type="Pfam" id="PF00550">
    <property type="entry name" value="PP-binding"/>
    <property type="match status" value="1"/>
</dbReference>
<dbReference type="FunFam" id="3.40.47.10:FF:000019">
    <property type="entry name" value="Polyketide synthase type I"/>
    <property type="match status" value="1"/>
</dbReference>
<dbReference type="SMART" id="SM00823">
    <property type="entry name" value="PKS_PP"/>
    <property type="match status" value="1"/>
</dbReference>
<protein>
    <submittedName>
        <fullName evidence="12">SDR family NAD(P)-dependent oxidoreductase</fullName>
    </submittedName>
</protein>
<dbReference type="InterPro" id="IPR013968">
    <property type="entry name" value="PKS_KR"/>
</dbReference>